<comment type="caution">
    <text evidence="8">The sequence shown here is derived from an EMBL/GenBank/DDBJ whole genome shotgun (WGS) entry which is preliminary data.</text>
</comment>
<dbReference type="InterPro" id="IPR035985">
    <property type="entry name" value="Ubiquitin-activating_enz"/>
</dbReference>
<dbReference type="Proteomes" id="UP001293718">
    <property type="component" value="Unassembled WGS sequence"/>
</dbReference>
<accession>A0ABU5IBG6</accession>
<feature type="domain" description="JAB" evidence="7">
    <location>
        <begin position="12"/>
        <end position="123"/>
    </location>
</feature>
<keyword evidence="8" id="KW-0808">Transferase</keyword>
<evidence type="ECO:0000256" key="2">
    <source>
        <dbReference type="ARBA" id="ARBA00022723"/>
    </source>
</evidence>
<keyword evidence="2" id="KW-0479">Metal-binding</keyword>
<evidence type="ECO:0000259" key="7">
    <source>
        <dbReference type="Pfam" id="PF14464"/>
    </source>
</evidence>
<evidence type="ECO:0000259" key="6">
    <source>
        <dbReference type="Pfam" id="PF00899"/>
    </source>
</evidence>
<dbReference type="Pfam" id="PF00899">
    <property type="entry name" value="ThiF"/>
    <property type="match status" value="1"/>
</dbReference>
<reference evidence="8 9" key="1">
    <citation type="submission" date="2023-11" db="EMBL/GenBank/DDBJ databases">
        <title>Draft genome of Azohydromonas lata strain H1 (DSM1123), a polyhydroxyalkanoate producer.</title>
        <authorList>
            <person name="Traversa D."/>
            <person name="D'Addabbo P."/>
            <person name="Pazzani C."/>
            <person name="Manzari C."/>
            <person name="Chiara M."/>
            <person name="Scrascia M."/>
        </authorList>
    </citation>
    <scope>NUCLEOTIDE SEQUENCE [LARGE SCALE GENOMIC DNA]</scope>
    <source>
        <strain evidence="8 9">H1</strain>
        <plasmid evidence="8">unnamed</plasmid>
    </source>
</reference>
<dbReference type="EMBL" id="JAXOJX010000001">
    <property type="protein sequence ID" value="MDZ5455313.1"/>
    <property type="molecule type" value="Genomic_DNA"/>
</dbReference>
<evidence type="ECO:0000256" key="3">
    <source>
        <dbReference type="ARBA" id="ARBA00022801"/>
    </source>
</evidence>
<geneLocation type="plasmid" evidence="8">
    <name>unnamed</name>
</geneLocation>
<dbReference type="RefSeq" id="WP_322464008.1">
    <property type="nucleotide sequence ID" value="NZ_JAXOJX010000001.1"/>
</dbReference>
<protein>
    <submittedName>
        <fullName evidence="8">ThiF family adenylyltransferase</fullName>
    </submittedName>
</protein>
<keyword evidence="3" id="KW-0378">Hydrolase</keyword>
<evidence type="ECO:0000256" key="5">
    <source>
        <dbReference type="ARBA" id="ARBA00023049"/>
    </source>
</evidence>
<keyword evidence="8" id="KW-0614">Plasmid</keyword>
<dbReference type="InterPro" id="IPR028090">
    <property type="entry name" value="JAB_dom_prok"/>
</dbReference>
<keyword evidence="9" id="KW-1185">Reference proteome</keyword>
<keyword evidence="1" id="KW-0645">Protease</keyword>
<dbReference type="InterPro" id="IPR000594">
    <property type="entry name" value="ThiF_NAD_FAD-bd"/>
</dbReference>
<keyword evidence="5" id="KW-0482">Metalloprotease</keyword>
<feature type="domain" description="THIF-type NAD/FAD binding fold" evidence="6">
    <location>
        <begin position="177"/>
        <end position="312"/>
    </location>
</feature>
<dbReference type="Gene3D" id="3.40.50.720">
    <property type="entry name" value="NAD(P)-binding Rossmann-like Domain"/>
    <property type="match status" value="1"/>
</dbReference>
<organism evidence="8 9">
    <name type="scientific">Azohydromonas lata</name>
    <dbReference type="NCBI Taxonomy" id="45677"/>
    <lineage>
        <taxon>Bacteria</taxon>
        <taxon>Pseudomonadati</taxon>
        <taxon>Pseudomonadota</taxon>
        <taxon>Betaproteobacteria</taxon>
        <taxon>Burkholderiales</taxon>
        <taxon>Sphaerotilaceae</taxon>
        <taxon>Azohydromonas</taxon>
    </lineage>
</organism>
<evidence type="ECO:0000313" key="9">
    <source>
        <dbReference type="Proteomes" id="UP001293718"/>
    </source>
</evidence>
<evidence type="ECO:0000256" key="4">
    <source>
        <dbReference type="ARBA" id="ARBA00022833"/>
    </source>
</evidence>
<dbReference type="SUPFAM" id="SSF69572">
    <property type="entry name" value="Activating enzymes of the ubiquitin-like proteins"/>
    <property type="match status" value="1"/>
</dbReference>
<proteinExistence type="predicted"/>
<dbReference type="GO" id="GO:0016779">
    <property type="term" value="F:nucleotidyltransferase activity"/>
    <property type="evidence" value="ECO:0007669"/>
    <property type="project" value="UniProtKB-KW"/>
</dbReference>
<evidence type="ECO:0000256" key="1">
    <source>
        <dbReference type="ARBA" id="ARBA00022670"/>
    </source>
</evidence>
<evidence type="ECO:0000313" key="8">
    <source>
        <dbReference type="EMBL" id="MDZ5455313.1"/>
    </source>
</evidence>
<sequence length="463" mass="50597">MMPGATLSLTAVHHAQLQTHLFPGDGEEAAAVLVCSRVPGKRLRLLVRDVVLVAHEACRKRTEHSLTWPATFIEQAIDLGERESLSLVLLHSHPSGYRDFSRTDDDSDRAIMPCIFQAFGDLHGSAVMTPDGTVFARLYTHQGDQIPVDLVSVASADLHFWWWKERHRGAKRPMAFTSQMTSDLSRLTACVIGLSGTGSPMAEQACRLGFGRVIAIDHDRVEIKNLNRIINTTLADAQAKRPKVAVFAERAKLYREEPFFEAVEANVMTRSAVLAAAQSDVLFCCVDTHRGRMIADRLAAAFLLPLFDVGVAIPTRQTEDGLAIAEVTGRIDYVYPGGSSLGDRGVYTPATLQAEALAETDPQAHRERVKAGYIEGSPEQAPSVITLNMRAASACMMEFIARAFPYRQVSNAGYARTRFMLAEGFEEATAEGEFIAKRSGLLAAGAAEPLLGLPFLGLEENTR</sequence>
<keyword evidence="4" id="KW-0862">Zinc</keyword>
<gene>
    <name evidence="8" type="ORF">SM757_01875</name>
</gene>
<name>A0ABU5IBG6_9BURK</name>
<dbReference type="Pfam" id="PF14464">
    <property type="entry name" value="Prok-JAB"/>
    <property type="match status" value="1"/>
</dbReference>
<keyword evidence="8" id="KW-0548">Nucleotidyltransferase</keyword>